<keyword evidence="7" id="KW-0479">Metal-binding</keyword>
<organism evidence="14 15">
    <name type="scientific">Nitzschia inconspicua</name>
    <dbReference type="NCBI Taxonomy" id="303405"/>
    <lineage>
        <taxon>Eukaryota</taxon>
        <taxon>Sar</taxon>
        <taxon>Stramenopiles</taxon>
        <taxon>Ochrophyta</taxon>
        <taxon>Bacillariophyta</taxon>
        <taxon>Bacillariophyceae</taxon>
        <taxon>Bacillariophycidae</taxon>
        <taxon>Bacillariales</taxon>
        <taxon>Bacillariaceae</taxon>
        <taxon>Nitzschia</taxon>
    </lineage>
</organism>
<dbReference type="GO" id="GO:0005968">
    <property type="term" value="C:Rab-protein geranylgeranyltransferase complex"/>
    <property type="evidence" value="ECO:0007669"/>
    <property type="project" value="TreeGrafter"/>
</dbReference>
<keyword evidence="9" id="KW-0862">Zinc</keyword>
<protein>
    <recommendedName>
        <fullName evidence="4">protein geranylgeranyltransferase type II</fullName>
        <ecNumber evidence="4">2.5.1.60</ecNumber>
    </recommendedName>
    <alternativeName>
        <fullName evidence="10">Geranylgeranyl transferase type II subunit beta</fullName>
    </alternativeName>
    <alternativeName>
        <fullName evidence="11">Type II protein geranyl-geranyltransferase subunit beta</fullName>
    </alternativeName>
</protein>
<dbReference type="InterPro" id="IPR026873">
    <property type="entry name" value="Ptb1"/>
</dbReference>
<sequence length="464" mass="50525">MDENAVVTLDIGGCTTTTTTTAPTSLFYHGRHVQYIEKLSVALNSTKSYEGAVTEHLRMSGIYWTYAALSLLVSPGQADSILGVHCCSRPSNDEKTDQDYRPSIVEWVYRCFDERSGGFGGNIGHDGHLLYTLSAVQILAMANTEISQEKREAVIQFVISLQQQDGSFSGDQWGEIDTRFTYCALCTLSLLKALDRVDVSQAVEYIASCQNLDGGFGSMKGAESHAGQVFCCVGALSIAKSLHKIKHPDLLGWWLAERQVDSGGLNGRPEKQADVCYSWWILSVMTIIGRVDWISKDKLASFIAKAQDPEDGGIADRPEDMPDVFHTFFGIAGLSLLDVEVSHIGCSSKRQLAIVSNGINGKFVVADVAKATKDCGCILHTTSDALASQCRAMPILAAQVNEIQSTEEAHARKKEGVTIAIGGSHRGYTEFLAPFTDGIIANQFLHGFWLFPVMMSADLLSKDT</sequence>
<accession>A0A9K3PPG0</accession>
<comment type="caution">
    <text evidence="14">The sequence shown here is derived from an EMBL/GenBank/DDBJ whole genome shotgun (WGS) entry which is preliminary data.</text>
</comment>
<evidence type="ECO:0000256" key="9">
    <source>
        <dbReference type="ARBA" id="ARBA00022833"/>
    </source>
</evidence>
<gene>
    <name evidence="14" type="ORF">IV203_003984</name>
</gene>
<keyword evidence="8" id="KW-0677">Repeat</keyword>
<dbReference type="Proteomes" id="UP000693970">
    <property type="component" value="Unassembled WGS sequence"/>
</dbReference>
<keyword evidence="15" id="KW-1185">Reference proteome</keyword>
<comment type="cofactor">
    <cofactor evidence="1">
        <name>Zn(2+)</name>
        <dbReference type="ChEBI" id="CHEBI:29105"/>
    </cofactor>
</comment>
<dbReference type="EC" id="2.5.1.60" evidence="4"/>
<dbReference type="EMBL" id="JAGRRH010000016">
    <property type="protein sequence ID" value="KAG7354628.1"/>
    <property type="molecule type" value="Genomic_DNA"/>
</dbReference>
<dbReference type="PANTHER" id="PTHR11774">
    <property type="entry name" value="GERANYLGERANYL TRANSFERASE TYPE BETA SUBUNIT"/>
    <property type="match status" value="1"/>
</dbReference>
<dbReference type="OrthoDB" id="5428259at2759"/>
<evidence type="ECO:0000313" key="15">
    <source>
        <dbReference type="Proteomes" id="UP000693970"/>
    </source>
</evidence>
<dbReference type="InterPro" id="IPR001330">
    <property type="entry name" value="Prenyltrans"/>
</dbReference>
<reference evidence="14" key="2">
    <citation type="submission" date="2021-04" db="EMBL/GenBank/DDBJ databases">
        <authorList>
            <person name="Podell S."/>
        </authorList>
    </citation>
    <scope>NUCLEOTIDE SEQUENCE</scope>
    <source>
        <strain evidence="14">Hildebrandi</strain>
    </source>
</reference>
<proteinExistence type="inferred from homology"/>
<keyword evidence="6" id="KW-0808">Transferase</keyword>
<evidence type="ECO:0000256" key="12">
    <source>
        <dbReference type="ARBA" id="ARBA00047658"/>
    </source>
</evidence>
<keyword evidence="5" id="KW-0637">Prenyltransferase</keyword>
<name>A0A9K3PPG0_9STRA</name>
<dbReference type="PANTHER" id="PTHR11774:SF11">
    <property type="entry name" value="GERANYLGERANYL TRANSFERASE TYPE-2 SUBUNIT BETA"/>
    <property type="match status" value="1"/>
</dbReference>
<feature type="domain" description="Prenyltransferase alpha-alpha toroid" evidence="13">
    <location>
        <begin position="29"/>
        <end position="340"/>
    </location>
</feature>
<dbReference type="Pfam" id="PF00432">
    <property type="entry name" value="Prenyltrans"/>
    <property type="match status" value="1"/>
</dbReference>
<comment type="catalytic activity">
    <reaction evidence="12">
        <text>geranylgeranyl diphosphate + L-cysteinyl-[protein] = S-geranylgeranyl-L-cysteinyl-[protein] + diphosphate</text>
        <dbReference type="Rhea" id="RHEA:21240"/>
        <dbReference type="Rhea" id="RHEA-COMP:10131"/>
        <dbReference type="Rhea" id="RHEA-COMP:11537"/>
        <dbReference type="ChEBI" id="CHEBI:29950"/>
        <dbReference type="ChEBI" id="CHEBI:33019"/>
        <dbReference type="ChEBI" id="CHEBI:57533"/>
        <dbReference type="ChEBI" id="CHEBI:86021"/>
        <dbReference type="EC" id="2.5.1.60"/>
    </reaction>
</comment>
<evidence type="ECO:0000256" key="3">
    <source>
        <dbReference type="ARBA" id="ARBA00011355"/>
    </source>
</evidence>
<dbReference type="GO" id="GO:0072657">
    <property type="term" value="P:protein localization to membrane"/>
    <property type="evidence" value="ECO:0007669"/>
    <property type="project" value="UniProtKB-ARBA"/>
</dbReference>
<comment type="similarity">
    <text evidence="2">Belongs to the protein prenyltransferase subunit beta family.</text>
</comment>
<evidence type="ECO:0000256" key="7">
    <source>
        <dbReference type="ARBA" id="ARBA00022723"/>
    </source>
</evidence>
<evidence type="ECO:0000256" key="6">
    <source>
        <dbReference type="ARBA" id="ARBA00022679"/>
    </source>
</evidence>
<dbReference type="GO" id="GO:0046872">
    <property type="term" value="F:metal ion binding"/>
    <property type="evidence" value="ECO:0007669"/>
    <property type="project" value="UniProtKB-KW"/>
</dbReference>
<evidence type="ECO:0000256" key="5">
    <source>
        <dbReference type="ARBA" id="ARBA00022602"/>
    </source>
</evidence>
<evidence type="ECO:0000256" key="10">
    <source>
        <dbReference type="ARBA" id="ARBA00030816"/>
    </source>
</evidence>
<evidence type="ECO:0000256" key="8">
    <source>
        <dbReference type="ARBA" id="ARBA00022737"/>
    </source>
</evidence>
<dbReference type="InterPro" id="IPR045089">
    <property type="entry name" value="PGGT1B-like"/>
</dbReference>
<evidence type="ECO:0000259" key="13">
    <source>
        <dbReference type="Pfam" id="PF00432"/>
    </source>
</evidence>
<reference evidence="14" key="1">
    <citation type="journal article" date="2021" name="Sci. Rep.">
        <title>Diploid genomic architecture of Nitzschia inconspicua, an elite biomass production diatom.</title>
        <authorList>
            <person name="Oliver A."/>
            <person name="Podell S."/>
            <person name="Pinowska A."/>
            <person name="Traller J.C."/>
            <person name="Smith S.R."/>
            <person name="McClure R."/>
            <person name="Beliaev A."/>
            <person name="Bohutskyi P."/>
            <person name="Hill E.A."/>
            <person name="Rabines A."/>
            <person name="Zheng H."/>
            <person name="Allen L.Z."/>
            <person name="Kuo A."/>
            <person name="Grigoriev I.V."/>
            <person name="Allen A.E."/>
            <person name="Hazlebeck D."/>
            <person name="Allen E.E."/>
        </authorList>
    </citation>
    <scope>NUCLEOTIDE SEQUENCE</scope>
    <source>
        <strain evidence="14">Hildebrandi</strain>
    </source>
</reference>
<evidence type="ECO:0000256" key="1">
    <source>
        <dbReference type="ARBA" id="ARBA00001947"/>
    </source>
</evidence>
<dbReference type="GO" id="GO:0004663">
    <property type="term" value="F:Rab geranylgeranyltransferase activity"/>
    <property type="evidence" value="ECO:0007669"/>
    <property type="project" value="UniProtKB-EC"/>
</dbReference>
<evidence type="ECO:0000256" key="11">
    <source>
        <dbReference type="ARBA" id="ARBA00032766"/>
    </source>
</evidence>
<dbReference type="CDD" id="cd02894">
    <property type="entry name" value="GGTase-II"/>
    <property type="match status" value="1"/>
</dbReference>
<comment type="subunit">
    <text evidence="3">Heterodimer of an alpha and a beta subunit.</text>
</comment>
<evidence type="ECO:0000256" key="4">
    <source>
        <dbReference type="ARBA" id="ARBA00012656"/>
    </source>
</evidence>
<dbReference type="AlphaFoldDB" id="A0A9K3PPG0"/>
<evidence type="ECO:0000313" key="14">
    <source>
        <dbReference type="EMBL" id="KAG7354628.1"/>
    </source>
</evidence>
<evidence type="ECO:0000256" key="2">
    <source>
        <dbReference type="ARBA" id="ARBA00010497"/>
    </source>
</evidence>
<dbReference type="FunFam" id="1.50.10.20:FF:000012">
    <property type="entry name" value="Geranylgeranyl transferase type-2 subunit beta"/>
    <property type="match status" value="1"/>
</dbReference>